<dbReference type="NCBIfam" id="TIGR00879">
    <property type="entry name" value="SP"/>
    <property type="match status" value="1"/>
</dbReference>
<evidence type="ECO:0000259" key="9">
    <source>
        <dbReference type="PROSITE" id="PS50850"/>
    </source>
</evidence>
<feature type="transmembrane region" description="Helical" evidence="8">
    <location>
        <begin position="93"/>
        <end position="117"/>
    </location>
</feature>
<gene>
    <name evidence="10" type="ORF">L873DRAFT_1761251</name>
</gene>
<comment type="similarity">
    <text evidence="2 7">Belongs to the major facilitator superfamily. Sugar transporter (TC 2.A.1.1) family.</text>
</comment>
<dbReference type="FunFam" id="1.20.1250.20:FF:000134">
    <property type="entry name" value="MFS sugar transporter protein"/>
    <property type="match status" value="1"/>
</dbReference>
<evidence type="ECO:0000256" key="1">
    <source>
        <dbReference type="ARBA" id="ARBA00004141"/>
    </source>
</evidence>
<keyword evidence="4 8" id="KW-0812">Transmembrane</keyword>
<feature type="transmembrane region" description="Helical" evidence="8">
    <location>
        <begin position="195"/>
        <end position="213"/>
    </location>
</feature>
<protein>
    <recommendedName>
        <fullName evidence="9">Major facilitator superfamily (MFS) profile domain-containing protein</fullName>
    </recommendedName>
</protein>
<dbReference type="EMBL" id="ML120363">
    <property type="protein sequence ID" value="RPB03387.1"/>
    <property type="molecule type" value="Genomic_DNA"/>
</dbReference>
<dbReference type="PROSITE" id="PS50850">
    <property type="entry name" value="MFS"/>
    <property type="match status" value="1"/>
</dbReference>
<feature type="domain" description="Major facilitator superfamily (MFS) profile" evidence="9">
    <location>
        <begin position="96"/>
        <end position="537"/>
    </location>
</feature>
<feature type="transmembrane region" description="Helical" evidence="8">
    <location>
        <begin position="485"/>
        <end position="504"/>
    </location>
</feature>
<evidence type="ECO:0000256" key="8">
    <source>
        <dbReference type="SAM" id="Phobius"/>
    </source>
</evidence>
<evidence type="ECO:0000256" key="4">
    <source>
        <dbReference type="ARBA" id="ARBA00022692"/>
    </source>
</evidence>
<dbReference type="Gene3D" id="1.20.1250.20">
    <property type="entry name" value="MFS general substrate transporter like domains"/>
    <property type="match status" value="1"/>
</dbReference>
<dbReference type="PANTHER" id="PTHR48022">
    <property type="entry name" value="PLASTIDIC GLUCOSE TRANSPORTER 4"/>
    <property type="match status" value="1"/>
</dbReference>
<dbReference type="GO" id="GO:0016020">
    <property type="term" value="C:membrane"/>
    <property type="evidence" value="ECO:0007669"/>
    <property type="project" value="UniProtKB-SubCell"/>
</dbReference>
<reference evidence="10 11" key="1">
    <citation type="journal article" date="2018" name="Nat. Ecol. Evol.">
        <title>Pezizomycetes genomes reveal the molecular basis of ectomycorrhizal truffle lifestyle.</title>
        <authorList>
            <person name="Murat C."/>
            <person name="Payen T."/>
            <person name="Noel B."/>
            <person name="Kuo A."/>
            <person name="Morin E."/>
            <person name="Chen J."/>
            <person name="Kohler A."/>
            <person name="Krizsan K."/>
            <person name="Balestrini R."/>
            <person name="Da Silva C."/>
            <person name="Montanini B."/>
            <person name="Hainaut M."/>
            <person name="Levati E."/>
            <person name="Barry K.W."/>
            <person name="Belfiori B."/>
            <person name="Cichocki N."/>
            <person name="Clum A."/>
            <person name="Dockter R.B."/>
            <person name="Fauchery L."/>
            <person name="Guy J."/>
            <person name="Iotti M."/>
            <person name="Le Tacon F."/>
            <person name="Lindquist E.A."/>
            <person name="Lipzen A."/>
            <person name="Malagnac F."/>
            <person name="Mello A."/>
            <person name="Molinier V."/>
            <person name="Miyauchi S."/>
            <person name="Poulain J."/>
            <person name="Riccioni C."/>
            <person name="Rubini A."/>
            <person name="Sitrit Y."/>
            <person name="Splivallo R."/>
            <person name="Traeger S."/>
            <person name="Wang M."/>
            <person name="Zifcakova L."/>
            <person name="Wipf D."/>
            <person name="Zambonelli A."/>
            <person name="Paolocci F."/>
            <person name="Nowrousian M."/>
            <person name="Ottonello S."/>
            <person name="Baldrian P."/>
            <person name="Spatafora J.W."/>
            <person name="Henrissat B."/>
            <person name="Nagy L.G."/>
            <person name="Aury J.M."/>
            <person name="Wincker P."/>
            <person name="Grigoriev I.V."/>
            <person name="Bonfante P."/>
            <person name="Martin F.M."/>
        </authorList>
    </citation>
    <scope>NUCLEOTIDE SEQUENCE [LARGE SCALE GENOMIC DNA]</scope>
    <source>
        <strain evidence="10 11">120613-1</strain>
    </source>
</reference>
<evidence type="ECO:0000256" key="3">
    <source>
        <dbReference type="ARBA" id="ARBA00022448"/>
    </source>
</evidence>
<feature type="transmembrane region" description="Helical" evidence="8">
    <location>
        <begin position="165"/>
        <end position="183"/>
    </location>
</feature>
<dbReference type="AlphaFoldDB" id="A0A3N4JYQ7"/>
<evidence type="ECO:0000256" key="6">
    <source>
        <dbReference type="ARBA" id="ARBA00023136"/>
    </source>
</evidence>
<dbReference type="InterPro" id="IPR005828">
    <property type="entry name" value="MFS_sugar_transport-like"/>
</dbReference>
<feature type="transmembrane region" description="Helical" evidence="8">
    <location>
        <begin position="384"/>
        <end position="405"/>
    </location>
</feature>
<dbReference type="InterPro" id="IPR003663">
    <property type="entry name" value="Sugar/inositol_transpt"/>
</dbReference>
<keyword evidence="3 7" id="KW-0813">Transport</keyword>
<evidence type="ECO:0000313" key="10">
    <source>
        <dbReference type="EMBL" id="RPB03387.1"/>
    </source>
</evidence>
<evidence type="ECO:0000256" key="7">
    <source>
        <dbReference type="RuleBase" id="RU003346"/>
    </source>
</evidence>
<dbReference type="STRING" id="1336337.A0A3N4JYQ7"/>
<dbReference type="Proteomes" id="UP000276215">
    <property type="component" value="Unassembled WGS sequence"/>
</dbReference>
<proteinExistence type="inferred from homology"/>
<keyword evidence="6 8" id="KW-0472">Membrane</keyword>
<evidence type="ECO:0000256" key="5">
    <source>
        <dbReference type="ARBA" id="ARBA00022989"/>
    </source>
</evidence>
<dbReference type="InterPro" id="IPR020846">
    <property type="entry name" value="MFS_dom"/>
</dbReference>
<comment type="subcellular location">
    <subcellularLocation>
        <location evidence="1">Membrane</location>
        <topology evidence="1">Multi-pass membrane protein</topology>
    </subcellularLocation>
</comment>
<dbReference type="PANTHER" id="PTHR48022:SF79">
    <property type="entry name" value="LACTOSE PERMEASE, PUTATIVE (AFU_ORTHOLOGUE AFUA_6G01860)-RELATED"/>
    <property type="match status" value="1"/>
</dbReference>
<feature type="transmembrane region" description="Helical" evidence="8">
    <location>
        <begin position="510"/>
        <end position="533"/>
    </location>
</feature>
<sequence>MAKGPAVEESTTSCDNGVEDCISGPRMSGASGGDDISSKNTFEMPQYSQTGSLSSFTPLSKDQQYIRTVAHVGFTKALLAQKPSPWTKSMFKLYCYLFVAFLNSCINGYDGSIMAGINAMSTYQRYFNMKTTGSSTGIVFAVYSIGHFFGCFICGPLSDSWGRRWGMFSGALTVIIGTCVQALSMTHAWFICGRFILGLGAAILTTAGPVYVAEMAHPAWRGIHTGLYNTFYGVGGIAATWTMYQTRNWASTLSWRLPIWLQAVASGGVLLMCLFCPETPRWLVSNDRNEEAIQVLTIYHGDGNRKSPIVLLSYKEMLEEIVLSGSDKRWWDYSELFNSTNARWRMVCVAGMAFFGQWSGNGAVTHFLPVLLDNIGIKDEATQLLHNAILTAVSFGAAVAGCFLVDRVGRRMVLMIGTSLFIVWWTIITILVSHFGKQSNTNTMGSGATIAFIYLFGITFSFSYTPLQVLYPVECLKYETRAKGMGMFDFFTSVAVLFNSYGIAVIIDKISWGFCFIYIAWDIFELIIIYLFFVETHSRTLEEINEIFKDPMPRNKSLQKHVILVTQNGILYQGLEGDQHEQNLESPLPERQF</sequence>
<dbReference type="GO" id="GO:0005351">
    <property type="term" value="F:carbohydrate:proton symporter activity"/>
    <property type="evidence" value="ECO:0007669"/>
    <property type="project" value="TreeGrafter"/>
</dbReference>
<feature type="transmembrane region" description="Helical" evidence="8">
    <location>
        <begin position="225"/>
        <end position="244"/>
    </location>
</feature>
<dbReference type="SUPFAM" id="SSF103473">
    <property type="entry name" value="MFS general substrate transporter"/>
    <property type="match status" value="1"/>
</dbReference>
<feature type="transmembrane region" description="Helical" evidence="8">
    <location>
        <begin position="137"/>
        <end position="158"/>
    </location>
</feature>
<evidence type="ECO:0000256" key="2">
    <source>
        <dbReference type="ARBA" id="ARBA00010992"/>
    </source>
</evidence>
<dbReference type="InterPro" id="IPR050360">
    <property type="entry name" value="MFS_Sugar_Transporters"/>
</dbReference>
<dbReference type="OrthoDB" id="6133115at2759"/>
<name>A0A3N4JYQ7_9PEZI</name>
<dbReference type="InterPro" id="IPR036259">
    <property type="entry name" value="MFS_trans_sf"/>
</dbReference>
<organism evidence="10 11">
    <name type="scientific">Choiromyces venosus 120613-1</name>
    <dbReference type="NCBI Taxonomy" id="1336337"/>
    <lineage>
        <taxon>Eukaryota</taxon>
        <taxon>Fungi</taxon>
        <taxon>Dikarya</taxon>
        <taxon>Ascomycota</taxon>
        <taxon>Pezizomycotina</taxon>
        <taxon>Pezizomycetes</taxon>
        <taxon>Pezizales</taxon>
        <taxon>Tuberaceae</taxon>
        <taxon>Choiromyces</taxon>
    </lineage>
</organism>
<keyword evidence="5 8" id="KW-1133">Transmembrane helix</keyword>
<accession>A0A3N4JYQ7</accession>
<dbReference type="Pfam" id="PF00083">
    <property type="entry name" value="Sugar_tr"/>
    <property type="match status" value="1"/>
</dbReference>
<feature type="transmembrane region" description="Helical" evidence="8">
    <location>
        <begin position="452"/>
        <end position="473"/>
    </location>
</feature>
<keyword evidence="11" id="KW-1185">Reference proteome</keyword>
<feature type="transmembrane region" description="Helical" evidence="8">
    <location>
        <begin position="259"/>
        <end position="276"/>
    </location>
</feature>
<feature type="transmembrane region" description="Helical" evidence="8">
    <location>
        <begin position="412"/>
        <end position="432"/>
    </location>
</feature>
<evidence type="ECO:0000313" key="11">
    <source>
        <dbReference type="Proteomes" id="UP000276215"/>
    </source>
</evidence>
<feature type="transmembrane region" description="Helical" evidence="8">
    <location>
        <begin position="344"/>
        <end position="364"/>
    </location>
</feature>